<evidence type="ECO:0000256" key="3">
    <source>
        <dbReference type="ARBA" id="ARBA00016118"/>
    </source>
</evidence>
<gene>
    <name evidence="8" type="ORF">SAMN02746019_00009980</name>
</gene>
<evidence type="ECO:0000256" key="4">
    <source>
        <dbReference type="ARBA" id="ARBA00022884"/>
    </source>
</evidence>
<dbReference type="GO" id="GO:0051607">
    <property type="term" value="P:defense response to virus"/>
    <property type="evidence" value="ECO:0007669"/>
    <property type="project" value="UniProtKB-KW"/>
</dbReference>
<evidence type="ECO:0000256" key="2">
    <source>
        <dbReference type="ARBA" id="ARBA00006896"/>
    </source>
</evidence>
<dbReference type="InParanoid" id="A0A212R0T4"/>
<feature type="region of interest" description="Disordered" evidence="7">
    <location>
        <begin position="1"/>
        <end position="24"/>
    </location>
</feature>
<keyword evidence="4" id="KW-0694">RNA-binding</keyword>
<sequence>MSNRSPSPPGARGSPAPAAPANEKERIRRIILEGDYQTLVEEAERIGQELVKQELSPSQIRNVFGEVRRLQMRFDANRLRMLKPKLAYMGARAGKGGKRLQDVLSAAVEAVFSGNPSDRKMLEDRFQRMVDFFEAILAYHTYHKAYEEKNKR</sequence>
<dbReference type="AlphaFoldDB" id="A0A212R0T4"/>
<feature type="compositionally biased region" description="Low complexity" evidence="7">
    <location>
        <begin position="1"/>
        <end position="21"/>
    </location>
</feature>
<evidence type="ECO:0000256" key="7">
    <source>
        <dbReference type="SAM" id="MobiDB-lite"/>
    </source>
</evidence>
<comment type="similarity">
    <text evidence="2">Belongs to the CRISPR-associated Csm2 family.</text>
</comment>
<dbReference type="Proteomes" id="UP000197025">
    <property type="component" value="Unassembled WGS sequence"/>
</dbReference>
<evidence type="ECO:0000256" key="5">
    <source>
        <dbReference type="ARBA" id="ARBA00023118"/>
    </source>
</evidence>
<dbReference type="GO" id="GO:0003723">
    <property type="term" value="F:RNA binding"/>
    <property type="evidence" value="ECO:0007669"/>
    <property type="project" value="UniProtKB-KW"/>
</dbReference>
<evidence type="ECO:0000256" key="1">
    <source>
        <dbReference type="ARBA" id="ARBA00003640"/>
    </source>
</evidence>
<reference evidence="9" key="1">
    <citation type="submission" date="2017-06" db="EMBL/GenBank/DDBJ databases">
        <authorList>
            <person name="Varghese N."/>
            <person name="Submissions S."/>
        </authorList>
    </citation>
    <scope>NUCLEOTIDE SEQUENCE [LARGE SCALE GENOMIC DNA]</scope>
    <source>
        <strain evidence="9">JAD2</strain>
    </source>
</reference>
<dbReference type="Pfam" id="PF03750">
    <property type="entry name" value="Csm2_III-A"/>
    <property type="match status" value="1"/>
</dbReference>
<evidence type="ECO:0000256" key="6">
    <source>
        <dbReference type="ARBA" id="ARBA00031723"/>
    </source>
</evidence>
<accession>A0A212R0T4</accession>
<name>A0A212R0T4_9CHLR</name>
<dbReference type="NCBIfam" id="TIGR01870">
    <property type="entry name" value="cas_TM1810_Csm2"/>
    <property type="match status" value="1"/>
</dbReference>
<dbReference type="OrthoDB" id="1862673at2"/>
<comment type="function">
    <text evidence="1">This subunit may be involved in monitoring complementarity of crRNA and target RNA.</text>
</comment>
<keyword evidence="9" id="KW-1185">Reference proteome</keyword>
<organism evidence="8 9">
    <name type="scientific">Thermoflexus hugenholtzii JAD2</name>
    <dbReference type="NCBI Taxonomy" id="877466"/>
    <lineage>
        <taxon>Bacteria</taxon>
        <taxon>Bacillati</taxon>
        <taxon>Chloroflexota</taxon>
        <taxon>Thermoflexia</taxon>
        <taxon>Thermoflexales</taxon>
        <taxon>Thermoflexaceae</taxon>
        <taxon>Thermoflexus</taxon>
    </lineage>
</organism>
<dbReference type="EMBL" id="FYEK01000027">
    <property type="protein sequence ID" value="SNB65450.1"/>
    <property type="molecule type" value="Genomic_DNA"/>
</dbReference>
<keyword evidence="5" id="KW-0051">Antiviral defense</keyword>
<proteinExistence type="inferred from homology"/>
<dbReference type="InterPro" id="IPR010149">
    <property type="entry name" value="CRISPR-assoc_prot_Csm2_III-A"/>
</dbReference>
<dbReference type="RefSeq" id="WP_088571236.1">
    <property type="nucleotide sequence ID" value="NZ_FYEK01000027.1"/>
</dbReference>
<evidence type="ECO:0000313" key="9">
    <source>
        <dbReference type="Proteomes" id="UP000197025"/>
    </source>
</evidence>
<evidence type="ECO:0000313" key="8">
    <source>
        <dbReference type="EMBL" id="SNB65450.1"/>
    </source>
</evidence>
<protein>
    <recommendedName>
        <fullName evidence="3">CRISPR system Cms protein Csm2</fullName>
    </recommendedName>
    <alternativeName>
        <fullName evidence="6">CRISPR type III A-associated protein Csm2</fullName>
    </alternativeName>
</protein>